<feature type="chain" id="PRO_5020857787" evidence="2">
    <location>
        <begin position="20"/>
        <end position="123"/>
    </location>
</feature>
<dbReference type="AlphaFoldDB" id="A0A4Q8K589"/>
<feature type="region of interest" description="Disordered" evidence="1">
    <location>
        <begin position="95"/>
        <end position="123"/>
    </location>
</feature>
<name>A0A4Q8K589_HADFO</name>
<reference evidence="3" key="2">
    <citation type="submission" date="2019-05" db="EMBL/GenBank/DDBJ databases">
        <title>Unravelling the molecular evolution of spider venoms.</title>
        <authorList>
            <person name="Pineda S."/>
        </authorList>
    </citation>
    <scope>NUCLEOTIDE SEQUENCE</scope>
</reference>
<dbReference type="Gene3D" id="2.10.80.10">
    <property type="entry name" value="Lipase, subunit A"/>
    <property type="match status" value="1"/>
</dbReference>
<evidence type="ECO:0000313" key="3">
    <source>
        <dbReference type="EMBL" id="SNX34418.1"/>
    </source>
</evidence>
<feature type="signal peptide" evidence="2">
    <location>
        <begin position="1"/>
        <end position="19"/>
    </location>
</feature>
<protein>
    <submittedName>
        <fullName evidence="3">U17-Hexatoxin-Hf1a_1</fullName>
    </submittedName>
</protein>
<evidence type="ECO:0000256" key="1">
    <source>
        <dbReference type="SAM" id="MobiDB-lite"/>
    </source>
</evidence>
<dbReference type="EMBL" id="HAHG01000178">
    <property type="protein sequence ID" value="SNX34418.1"/>
    <property type="molecule type" value="Transcribed_RNA"/>
</dbReference>
<reference evidence="3" key="1">
    <citation type="submission" date="2017-05" db="EMBL/GenBank/DDBJ databases">
        <authorList>
            <person name="QRISCLOUD D."/>
        </authorList>
    </citation>
    <scope>NUCLEOTIDE SEQUENCE</scope>
</reference>
<organism evidence="3">
    <name type="scientific">Hadronyche formidabilis</name>
    <name type="common">Northern tree funnel-web spider</name>
    <name type="synonym">Atrax formidabilis</name>
    <dbReference type="NCBI Taxonomy" id="426499"/>
    <lineage>
        <taxon>Eukaryota</taxon>
        <taxon>Metazoa</taxon>
        <taxon>Ecdysozoa</taxon>
        <taxon>Arthropoda</taxon>
        <taxon>Chelicerata</taxon>
        <taxon>Arachnida</taxon>
        <taxon>Araneae</taxon>
        <taxon>Mygalomorphae</taxon>
        <taxon>Avicularoidea</taxon>
        <taxon>Hexathelidae</taxon>
        <taxon>Hadronyche</taxon>
    </lineage>
</organism>
<accession>A0A4Q8K589</accession>
<sequence>MRFCVLLFSLAFVATIAVCSDVSLVRHFRCRALQCNATTECCAGDRRSPPSCTPLALVGQPCRRFFRTRLYSRYCRCSAGLVCTRQNVCVARGTTSGTTSTTTSGTTATTTSTTTSTTPAPVT</sequence>
<keyword evidence="2" id="KW-0732">Signal</keyword>
<evidence type="ECO:0000256" key="2">
    <source>
        <dbReference type="SAM" id="SignalP"/>
    </source>
</evidence>
<proteinExistence type="predicted"/>